<organism evidence="2 3">
    <name type="scientific">Seminavis robusta</name>
    <dbReference type="NCBI Taxonomy" id="568900"/>
    <lineage>
        <taxon>Eukaryota</taxon>
        <taxon>Sar</taxon>
        <taxon>Stramenopiles</taxon>
        <taxon>Ochrophyta</taxon>
        <taxon>Bacillariophyta</taxon>
        <taxon>Bacillariophyceae</taxon>
        <taxon>Bacillariophycidae</taxon>
        <taxon>Naviculales</taxon>
        <taxon>Naviculaceae</taxon>
        <taxon>Seminavis</taxon>
    </lineage>
</organism>
<gene>
    <name evidence="2" type="ORF">SEMRO_3262_G345970.1</name>
</gene>
<accession>A0A9N8F3Q9</accession>
<dbReference type="OrthoDB" id="57038at2759"/>
<feature type="compositionally biased region" description="Basic residues" evidence="1">
    <location>
        <begin position="1"/>
        <end position="22"/>
    </location>
</feature>
<protein>
    <submittedName>
        <fullName evidence="2">Uncharacterized protein</fullName>
    </submittedName>
</protein>
<evidence type="ECO:0000313" key="2">
    <source>
        <dbReference type="EMBL" id="CAB9531124.1"/>
    </source>
</evidence>
<comment type="caution">
    <text evidence="2">The sequence shown here is derived from an EMBL/GenBank/DDBJ whole genome shotgun (WGS) entry which is preliminary data.</text>
</comment>
<feature type="compositionally biased region" description="Acidic residues" evidence="1">
    <location>
        <begin position="96"/>
        <end position="109"/>
    </location>
</feature>
<keyword evidence="3" id="KW-1185">Reference proteome</keyword>
<evidence type="ECO:0000313" key="3">
    <source>
        <dbReference type="Proteomes" id="UP001153069"/>
    </source>
</evidence>
<evidence type="ECO:0000256" key="1">
    <source>
        <dbReference type="SAM" id="MobiDB-lite"/>
    </source>
</evidence>
<proteinExistence type="predicted"/>
<reference evidence="2" key="1">
    <citation type="submission" date="2020-06" db="EMBL/GenBank/DDBJ databases">
        <authorList>
            <consortium name="Plant Systems Biology data submission"/>
        </authorList>
    </citation>
    <scope>NUCLEOTIDE SEQUENCE</scope>
    <source>
        <strain evidence="2">D6</strain>
    </source>
</reference>
<name>A0A9N8F3Q9_9STRA</name>
<dbReference type="AlphaFoldDB" id="A0A9N8F3Q9"/>
<feature type="region of interest" description="Disordered" evidence="1">
    <location>
        <begin position="1"/>
        <end position="109"/>
    </location>
</feature>
<sequence length="407" mass="45912">MAKGKRKGGGKGFHRTKSKKHRSKDERAVWARQQQQQGALQTPHAVTPHVNTGPFHNEDIDDVLPPPTTSLRSAARKPTTEQPDDERLNELLGPPSDDEHEPPSDDDDAAAADLRLTPEEMESFLNQQSFLHHDRSERIATYHLYCRVHNFPSDWTGKGSTGLAIKVALGMKTRKPIKNIFGDINYCAKNDLEYVGQRFYSRFKPVKIPDGSKAAETLATLIESRGDSLRIATDTLNECRIDDGVEPYSDSAVRELVQHLPSRKVPIRKMKQGNHDKNSLWAQCRFAWDYQLLLRLGVEKEIEPHDLFELPPSVLEVPETLLDEEELKLYEEDGTLPVYFDPQALFTYRFGVIKGCAKTILGLGRSNSLRSTPSVILLRPPTVTLLECQMVAEHYRASGKNNTKVPN</sequence>
<dbReference type="EMBL" id="CAICTM010003260">
    <property type="protein sequence ID" value="CAB9531124.1"/>
    <property type="molecule type" value="Genomic_DNA"/>
</dbReference>
<dbReference type="Proteomes" id="UP001153069">
    <property type="component" value="Unassembled WGS sequence"/>
</dbReference>